<evidence type="ECO:0000256" key="1">
    <source>
        <dbReference type="SAM" id="MobiDB-lite"/>
    </source>
</evidence>
<evidence type="ECO:0000313" key="3">
    <source>
        <dbReference type="Proteomes" id="UP000193087"/>
    </source>
</evidence>
<dbReference type="Proteomes" id="UP000193087">
    <property type="component" value="Unassembled WGS sequence"/>
</dbReference>
<proteinExistence type="predicted"/>
<accession>A0A1X2B280</accession>
<feature type="region of interest" description="Disordered" evidence="1">
    <location>
        <begin position="48"/>
        <end position="74"/>
    </location>
</feature>
<keyword evidence="3" id="KW-1185">Reference proteome</keyword>
<dbReference type="AlphaFoldDB" id="A0A1X2B280"/>
<name>A0A1X2B280_9MYCO</name>
<protein>
    <submittedName>
        <fullName evidence="2">Uncharacterized protein</fullName>
    </submittedName>
</protein>
<comment type="caution">
    <text evidence="2">The sequence shown here is derived from an EMBL/GenBank/DDBJ whole genome shotgun (WGS) entry which is preliminary data.</text>
</comment>
<sequence length="74" mass="8064">MVIGRFPGETSCIGIAWAVLDRASRGWRRLTMAPAGLRQLQDLRCNLLPPPRQLRPHQTPDPANSTTGTISATA</sequence>
<dbReference type="EMBL" id="LQPQ01000248">
    <property type="protein sequence ID" value="ORW57825.1"/>
    <property type="molecule type" value="Genomic_DNA"/>
</dbReference>
<reference evidence="2 3" key="1">
    <citation type="submission" date="2016-01" db="EMBL/GenBank/DDBJ databases">
        <title>The new phylogeny of the genus Mycobacterium.</title>
        <authorList>
            <person name="Tarcisio F."/>
            <person name="Conor M."/>
            <person name="Antonella G."/>
            <person name="Elisabetta G."/>
            <person name="Giulia F.S."/>
            <person name="Sara T."/>
            <person name="Anna F."/>
            <person name="Clotilde B."/>
            <person name="Roberto B."/>
            <person name="Veronica D.S."/>
            <person name="Fabio R."/>
            <person name="Monica P."/>
            <person name="Olivier J."/>
            <person name="Enrico T."/>
            <person name="Nicola S."/>
        </authorList>
    </citation>
    <scope>NUCLEOTIDE SEQUENCE [LARGE SCALE GENOMIC DNA]</scope>
    <source>
        <strain evidence="2 3">DSM 45176</strain>
    </source>
</reference>
<evidence type="ECO:0000313" key="2">
    <source>
        <dbReference type="EMBL" id="ORW57825.1"/>
    </source>
</evidence>
<organism evidence="2 3">
    <name type="scientific">Mycobacterium riyadhense</name>
    <dbReference type="NCBI Taxonomy" id="486698"/>
    <lineage>
        <taxon>Bacteria</taxon>
        <taxon>Bacillati</taxon>
        <taxon>Actinomycetota</taxon>
        <taxon>Actinomycetes</taxon>
        <taxon>Mycobacteriales</taxon>
        <taxon>Mycobacteriaceae</taxon>
        <taxon>Mycobacterium</taxon>
    </lineage>
</organism>
<gene>
    <name evidence="2" type="ORF">AWC22_06550</name>
</gene>
<feature type="compositionally biased region" description="Polar residues" evidence="1">
    <location>
        <begin position="61"/>
        <end position="74"/>
    </location>
</feature>